<reference evidence="2 3" key="1">
    <citation type="submission" date="2014-04" db="EMBL/GenBank/DDBJ databases">
        <title>Draft genome sequence of Bacillus azotoformans MEV2011, a (co-) denitrifying strain unable to grow in the presence of oxygen.</title>
        <authorList>
            <person name="Nielsen M."/>
            <person name="Schreiber L."/>
            <person name="Finster K."/>
            <person name="Schramm A."/>
        </authorList>
    </citation>
    <scope>NUCLEOTIDE SEQUENCE [LARGE SCALE GENOMIC DNA]</scope>
    <source>
        <strain evidence="2 3">MEV2011</strain>
    </source>
</reference>
<evidence type="ECO:0000313" key="3">
    <source>
        <dbReference type="Proteomes" id="UP000027936"/>
    </source>
</evidence>
<gene>
    <name evidence="2" type="ORF">M670_03389</name>
</gene>
<dbReference type="PATRIC" id="fig|1348973.3.peg.3267"/>
<keyword evidence="1" id="KW-0812">Transmembrane</keyword>
<dbReference type="EMBL" id="JJRY01000015">
    <property type="protein sequence ID" value="KEF37354.1"/>
    <property type="molecule type" value="Genomic_DNA"/>
</dbReference>
<dbReference type="AlphaFoldDB" id="A0A072NI18"/>
<organism evidence="2 3">
    <name type="scientific">Schinkia azotoformans MEV2011</name>
    <dbReference type="NCBI Taxonomy" id="1348973"/>
    <lineage>
        <taxon>Bacteria</taxon>
        <taxon>Bacillati</taxon>
        <taxon>Bacillota</taxon>
        <taxon>Bacilli</taxon>
        <taxon>Bacillales</taxon>
        <taxon>Bacillaceae</taxon>
        <taxon>Calidifontibacillus/Schinkia group</taxon>
        <taxon>Schinkia</taxon>
    </lineage>
</organism>
<keyword evidence="1" id="KW-1133">Transmembrane helix</keyword>
<name>A0A072NI18_SCHAZ</name>
<evidence type="ECO:0000313" key="2">
    <source>
        <dbReference type="EMBL" id="KEF37354.1"/>
    </source>
</evidence>
<evidence type="ECO:0000256" key="1">
    <source>
        <dbReference type="SAM" id="Phobius"/>
    </source>
</evidence>
<keyword evidence="1" id="KW-0472">Membrane</keyword>
<evidence type="ECO:0008006" key="4">
    <source>
        <dbReference type="Google" id="ProtNLM"/>
    </source>
</evidence>
<sequence length="76" mass="8870">MDERKERKLNTTFSFLRFRSIFIKEFIQIRRDPPSLAIAIAMPLMMLLLFGYAVNTDIDHLPLSFGTRIIVKQAVI</sequence>
<dbReference type="Proteomes" id="UP000027936">
    <property type="component" value="Unassembled WGS sequence"/>
</dbReference>
<comment type="caution">
    <text evidence="2">The sequence shown here is derived from an EMBL/GenBank/DDBJ whole genome shotgun (WGS) entry which is preliminary data.</text>
</comment>
<feature type="transmembrane region" description="Helical" evidence="1">
    <location>
        <begin position="36"/>
        <end position="54"/>
    </location>
</feature>
<accession>A0A072NI18</accession>
<proteinExistence type="predicted"/>
<protein>
    <recommendedName>
        <fullName evidence="4">ABC transporter permease</fullName>
    </recommendedName>
</protein>